<name>A0A6L2KGP9_TANCI</name>
<dbReference type="AlphaFoldDB" id="A0A6L2KGP9"/>
<dbReference type="Pfam" id="PF07727">
    <property type="entry name" value="RVT_2"/>
    <property type="match status" value="1"/>
</dbReference>
<proteinExistence type="predicted"/>
<comment type="caution">
    <text evidence="3">The sequence shown here is derived from an EMBL/GenBank/DDBJ whole genome shotgun (WGS) entry which is preliminary data.</text>
</comment>
<feature type="region of interest" description="Disordered" evidence="1">
    <location>
        <begin position="1"/>
        <end position="61"/>
    </location>
</feature>
<accession>A0A6L2KGP9</accession>
<dbReference type="InterPro" id="IPR013103">
    <property type="entry name" value="RVT_2"/>
</dbReference>
<evidence type="ECO:0000313" key="3">
    <source>
        <dbReference type="EMBL" id="GEU48658.1"/>
    </source>
</evidence>
<protein>
    <submittedName>
        <fullName evidence="3">Copia protein</fullName>
    </submittedName>
</protein>
<reference evidence="3" key="1">
    <citation type="journal article" date="2019" name="Sci. Rep.">
        <title>Draft genome of Tanacetum cinerariifolium, the natural source of mosquito coil.</title>
        <authorList>
            <person name="Yamashiro T."/>
            <person name="Shiraishi A."/>
            <person name="Satake H."/>
            <person name="Nakayama K."/>
        </authorList>
    </citation>
    <scope>NUCLEOTIDE SEQUENCE</scope>
</reference>
<organism evidence="3">
    <name type="scientific">Tanacetum cinerariifolium</name>
    <name type="common">Dalmatian daisy</name>
    <name type="synonym">Chrysanthemum cinerariifolium</name>
    <dbReference type="NCBI Taxonomy" id="118510"/>
    <lineage>
        <taxon>Eukaryota</taxon>
        <taxon>Viridiplantae</taxon>
        <taxon>Streptophyta</taxon>
        <taxon>Embryophyta</taxon>
        <taxon>Tracheophyta</taxon>
        <taxon>Spermatophyta</taxon>
        <taxon>Magnoliopsida</taxon>
        <taxon>eudicotyledons</taxon>
        <taxon>Gunneridae</taxon>
        <taxon>Pentapetalae</taxon>
        <taxon>asterids</taxon>
        <taxon>campanulids</taxon>
        <taxon>Asterales</taxon>
        <taxon>Asteraceae</taxon>
        <taxon>Asteroideae</taxon>
        <taxon>Anthemideae</taxon>
        <taxon>Anthemidinae</taxon>
        <taxon>Tanacetum</taxon>
    </lineage>
</organism>
<feature type="domain" description="Reverse transcriptase Ty1/copia-type" evidence="2">
    <location>
        <begin position="93"/>
        <end position="177"/>
    </location>
</feature>
<evidence type="ECO:0000259" key="2">
    <source>
        <dbReference type="Pfam" id="PF07727"/>
    </source>
</evidence>
<gene>
    <name evidence="3" type="ORF">Tci_020636</name>
</gene>
<evidence type="ECO:0000256" key="1">
    <source>
        <dbReference type="SAM" id="MobiDB-lite"/>
    </source>
</evidence>
<feature type="compositionally biased region" description="Polar residues" evidence="1">
    <location>
        <begin position="1"/>
        <end position="33"/>
    </location>
</feature>
<dbReference type="EMBL" id="BKCJ010002451">
    <property type="protein sequence ID" value="GEU48658.1"/>
    <property type="molecule type" value="Genomic_DNA"/>
</dbReference>
<sequence length="203" mass="23584">MLVDTTTSATSIDQDEPSPSTTPNTKTISTPIQDANVEEPNQENKDAEFDSDTFTNPFAPPDTIETKNYKEAIKESSWIEAMQEEIHEFERLKMDMKTAFLNEILKEEVYVSQPEGFIDQDHPNTIFRLKKAIYGLKQELRAWYDLLSKFLLSKKFVKGAVDPTLFTRKEEEHILFVTTMTKLEDPNDEPFEEEPLKEPKEKW</sequence>